<sequence>MAEEYIRPTVILGQLPVAGNIVLADGFEHLNNWTKSGGAGDSIYELDPSLAKIGSQSLY</sequence>
<protein>
    <submittedName>
        <fullName evidence="1">Uncharacterized protein</fullName>
    </submittedName>
</protein>
<reference evidence="1" key="1">
    <citation type="journal article" date="2015" name="Nature">
        <title>Complex archaea that bridge the gap between prokaryotes and eukaryotes.</title>
        <authorList>
            <person name="Spang A."/>
            <person name="Saw J.H."/>
            <person name="Jorgensen S.L."/>
            <person name="Zaremba-Niedzwiedzka K."/>
            <person name="Martijn J."/>
            <person name="Lind A.E."/>
            <person name="van Eijk R."/>
            <person name="Schleper C."/>
            <person name="Guy L."/>
            <person name="Ettema T.J."/>
        </authorList>
    </citation>
    <scope>NUCLEOTIDE SEQUENCE</scope>
</reference>
<proteinExistence type="predicted"/>
<accession>A0A0F9H8P5</accession>
<evidence type="ECO:0000313" key="1">
    <source>
        <dbReference type="EMBL" id="KKM07504.1"/>
    </source>
</evidence>
<dbReference type="EMBL" id="LAZR01015757">
    <property type="protein sequence ID" value="KKM07504.1"/>
    <property type="molecule type" value="Genomic_DNA"/>
</dbReference>
<name>A0A0F9H8P5_9ZZZZ</name>
<organism evidence="1">
    <name type="scientific">marine sediment metagenome</name>
    <dbReference type="NCBI Taxonomy" id="412755"/>
    <lineage>
        <taxon>unclassified sequences</taxon>
        <taxon>metagenomes</taxon>
        <taxon>ecological metagenomes</taxon>
    </lineage>
</organism>
<comment type="caution">
    <text evidence="1">The sequence shown here is derived from an EMBL/GenBank/DDBJ whole genome shotgun (WGS) entry which is preliminary data.</text>
</comment>
<dbReference type="AlphaFoldDB" id="A0A0F9H8P5"/>
<feature type="non-terminal residue" evidence="1">
    <location>
        <position position="59"/>
    </location>
</feature>
<gene>
    <name evidence="1" type="ORF">LCGC14_1733320</name>
</gene>